<name>A0A0F8ZS91_9ZZZZ</name>
<evidence type="ECO:0000313" key="1">
    <source>
        <dbReference type="EMBL" id="KKK96732.1"/>
    </source>
</evidence>
<accession>A0A0F8ZS91</accession>
<protein>
    <submittedName>
        <fullName evidence="1">Uncharacterized protein</fullName>
    </submittedName>
</protein>
<comment type="caution">
    <text evidence="1">The sequence shown here is derived from an EMBL/GenBank/DDBJ whole genome shotgun (WGS) entry which is preliminary data.</text>
</comment>
<sequence length="123" mass="14347">MNKQSKRTIKAREQMVTALIRVEKERHATQEERFMKARREWEEQEEALKTMDVKCPGCGERMFWQACKTVCVTWDGPGEYRVHQDWVEGTLPWDCLECGEALDPKKHKAMIEALEAACELDAC</sequence>
<proteinExistence type="predicted"/>
<reference evidence="1" key="1">
    <citation type="journal article" date="2015" name="Nature">
        <title>Complex archaea that bridge the gap between prokaryotes and eukaryotes.</title>
        <authorList>
            <person name="Spang A."/>
            <person name="Saw J.H."/>
            <person name="Jorgensen S.L."/>
            <person name="Zaremba-Niedzwiedzka K."/>
            <person name="Martijn J."/>
            <person name="Lind A.E."/>
            <person name="van Eijk R."/>
            <person name="Schleper C."/>
            <person name="Guy L."/>
            <person name="Ettema T.J."/>
        </authorList>
    </citation>
    <scope>NUCLEOTIDE SEQUENCE</scope>
</reference>
<dbReference type="AlphaFoldDB" id="A0A0F8ZS91"/>
<dbReference type="EMBL" id="LAZR01046352">
    <property type="protein sequence ID" value="KKK96732.1"/>
    <property type="molecule type" value="Genomic_DNA"/>
</dbReference>
<gene>
    <name evidence="1" type="ORF">LCGC14_2659800</name>
</gene>
<organism evidence="1">
    <name type="scientific">marine sediment metagenome</name>
    <dbReference type="NCBI Taxonomy" id="412755"/>
    <lineage>
        <taxon>unclassified sequences</taxon>
        <taxon>metagenomes</taxon>
        <taxon>ecological metagenomes</taxon>
    </lineage>
</organism>